<dbReference type="InterPro" id="IPR006367">
    <property type="entry name" value="Sirohaem_synthase_N"/>
</dbReference>
<evidence type="ECO:0000313" key="9">
    <source>
        <dbReference type="EMBL" id="XDJ47305.1"/>
    </source>
</evidence>
<dbReference type="NCBIfam" id="TIGR01470">
    <property type="entry name" value="cysG_Nterm"/>
    <property type="match status" value="1"/>
</dbReference>
<dbReference type="Pfam" id="PF14824">
    <property type="entry name" value="Sirohm_synth_M"/>
    <property type="match status" value="1"/>
</dbReference>
<dbReference type="InterPro" id="IPR037115">
    <property type="entry name" value="Sirohaem_synt_dimer_dom_sf"/>
</dbReference>
<dbReference type="InterPro" id="IPR019478">
    <property type="entry name" value="Sirohaem_synthase_dimer_dom"/>
</dbReference>
<evidence type="ECO:0000259" key="7">
    <source>
        <dbReference type="Pfam" id="PF10414"/>
    </source>
</evidence>
<dbReference type="InterPro" id="IPR028281">
    <property type="entry name" value="Sirohaem_synthase_central"/>
</dbReference>
<sequence length="304" mass="32753">MTALYPLFADLDGRPVLIVGGGAVAERKTRALLNCGAAVRVGAPRLTRTLRAWAAEGRLTHLAEPYHDGWLKSAWLVIAATDDRALNARVKAAADARRILANVVDDPELSSFQVPAIVDRAPLTIAISSGGAAPVLARRLRERMEALFDPALGALARLAGDHRAAIRTACPDHGARRRFYDWLHDGPVLAFLRAGDEAQARQTLLARLDEAAAEPPPASRLSWIDPCPADPGQITLQQLRLLNEADVLLHDAQVNEAVLSLARRDADRHLLDADAWKDPGTLQDKILARCAGHGNTVALISQPA</sequence>
<keyword evidence="5" id="KW-0627">Porphyrin biosynthesis</keyword>
<keyword evidence="4" id="KW-0520">NAD</keyword>
<dbReference type="InterPro" id="IPR028161">
    <property type="entry name" value="Met8-like"/>
</dbReference>
<comment type="catalytic activity">
    <reaction evidence="6">
        <text>precorrin-2 + NAD(+) = sirohydrochlorin + NADH + 2 H(+)</text>
        <dbReference type="Rhea" id="RHEA:15613"/>
        <dbReference type="ChEBI" id="CHEBI:15378"/>
        <dbReference type="ChEBI" id="CHEBI:57540"/>
        <dbReference type="ChEBI" id="CHEBI:57945"/>
        <dbReference type="ChEBI" id="CHEBI:58351"/>
        <dbReference type="ChEBI" id="CHEBI:58827"/>
        <dbReference type="EC" id="1.3.1.76"/>
    </reaction>
</comment>
<evidence type="ECO:0000256" key="6">
    <source>
        <dbReference type="ARBA" id="ARBA00047561"/>
    </source>
</evidence>
<dbReference type="Gene3D" id="3.40.1010.10">
    <property type="entry name" value="Cobalt-precorrin-4 Transmethylase, Domain 1"/>
    <property type="match status" value="1"/>
</dbReference>
<dbReference type="Pfam" id="PF10414">
    <property type="entry name" value="CysG_dimeriser"/>
    <property type="match status" value="1"/>
</dbReference>
<dbReference type="Pfam" id="PF13241">
    <property type="entry name" value="NAD_binding_7"/>
    <property type="match status" value="1"/>
</dbReference>
<dbReference type="GO" id="GO:0004325">
    <property type="term" value="F:ferrochelatase activity"/>
    <property type="evidence" value="ECO:0007669"/>
    <property type="project" value="InterPro"/>
</dbReference>
<keyword evidence="3" id="KW-0560">Oxidoreductase</keyword>
<organism evidence="9">
    <name type="scientific">Castellaniella ginsengisoli</name>
    <dbReference type="NCBI Taxonomy" id="546114"/>
    <lineage>
        <taxon>Bacteria</taxon>
        <taxon>Pseudomonadati</taxon>
        <taxon>Pseudomonadota</taxon>
        <taxon>Betaproteobacteria</taxon>
        <taxon>Burkholderiales</taxon>
        <taxon>Alcaligenaceae</taxon>
        <taxon>Castellaniella</taxon>
    </lineage>
</organism>
<evidence type="ECO:0000256" key="5">
    <source>
        <dbReference type="ARBA" id="ARBA00023244"/>
    </source>
</evidence>
<dbReference type="PANTHER" id="PTHR35330">
    <property type="entry name" value="SIROHEME BIOSYNTHESIS PROTEIN MET8"/>
    <property type="match status" value="1"/>
</dbReference>
<dbReference type="GO" id="GO:0043115">
    <property type="term" value="F:precorrin-2 dehydrogenase activity"/>
    <property type="evidence" value="ECO:0007669"/>
    <property type="project" value="UniProtKB-EC"/>
</dbReference>
<dbReference type="InterPro" id="IPR014777">
    <property type="entry name" value="4pyrrole_Mease_sub1"/>
</dbReference>
<dbReference type="Gene3D" id="3.40.50.720">
    <property type="entry name" value="NAD(P)-binding Rossmann-like Domain"/>
    <property type="match status" value="1"/>
</dbReference>
<proteinExistence type="predicted"/>
<dbReference type="SUPFAM" id="SSF51735">
    <property type="entry name" value="NAD(P)-binding Rossmann-fold domains"/>
    <property type="match status" value="1"/>
</dbReference>
<dbReference type="RefSeq" id="WP_368639801.1">
    <property type="nucleotide sequence ID" value="NZ_CP158254.1"/>
</dbReference>
<dbReference type="EMBL" id="CP158254">
    <property type="protein sequence ID" value="XDJ47305.1"/>
    <property type="molecule type" value="Genomic_DNA"/>
</dbReference>
<dbReference type="SUPFAM" id="SSF53790">
    <property type="entry name" value="Tetrapyrrole methylase"/>
    <property type="match status" value="1"/>
</dbReference>
<dbReference type="Gene3D" id="3.30.160.110">
    <property type="entry name" value="Siroheme synthase, domain 2"/>
    <property type="match status" value="1"/>
</dbReference>
<gene>
    <name evidence="9" type="ORF">ABRZ04_13570</name>
</gene>
<comment type="pathway">
    <text evidence="1">Porphyrin-containing compound metabolism; siroheme biosynthesis; sirohydrochlorin from precorrin-2: step 1/1.</text>
</comment>
<feature type="domain" description="Siroheme synthase central" evidence="8">
    <location>
        <begin position="122"/>
        <end position="146"/>
    </location>
</feature>
<evidence type="ECO:0000256" key="2">
    <source>
        <dbReference type="ARBA" id="ARBA00012400"/>
    </source>
</evidence>
<reference evidence="9" key="1">
    <citation type="submission" date="2024-05" db="EMBL/GenBank/DDBJ databases">
        <authorList>
            <person name="Luo Y.-C."/>
            <person name="Nicholds J."/>
            <person name="Mortimer T."/>
            <person name="Maboni G."/>
        </authorList>
    </citation>
    <scope>NUCLEOTIDE SEQUENCE</scope>
    <source>
        <strain evidence="9">151836</strain>
    </source>
</reference>
<name>A0AB39CZJ0_9BURK</name>
<dbReference type="Gene3D" id="1.10.8.210">
    <property type="entry name" value="Sirohaem synthase, dimerisation domain"/>
    <property type="match status" value="1"/>
</dbReference>
<dbReference type="EC" id="1.3.1.76" evidence="2"/>
<dbReference type="InterPro" id="IPR035996">
    <property type="entry name" value="4pyrrol_Methylase_sf"/>
</dbReference>
<dbReference type="SUPFAM" id="SSF75615">
    <property type="entry name" value="Siroheme synthase middle domains-like"/>
    <property type="match status" value="1"/>
</dbReference>
<dbReference type="InterPro" id="IPR036291">
    <property type="entry name" value="NAD(P)-bd_dom_sf"/>
</dbReference>
<dbReference type="AlphaFoldDB" id="A0AB39CZJ0"/>
<dbReference type="PANTHER" id="PTHR35330:SF1">
    <property type="entry name" value="SIROHEME BIOSYNTHESIS PROTEIN MET8"/>
    <property type="match status" value="1"/>
</dbReference>
<evidence type="ECO:0000256" key="3">
    <source>
        <dbReference type="ARBA" id="ARBA00023002"/>
    </source>
</evidence>
<dbReference type="GO" id="GO:0019354">
    <property type="term" value="P:siroheme biosynthetic process"/>
    <property type="evidence" value="ECO:0007669"/>
    <property type="project" value="InterPro"/>
</dbReference>
<evidence type="ECO:0000259" key="8">
    <source>
        <dbReference type="Pfam" id="PF14824"/>
    </source>
</evidence>
<evidence type="ECO:0000256" key="4">
    <source>
        <dbReference type="ARBA" id="ARBA00023027"/>
    </source>
</evidence>
<feature type="domain" description="Sirohaem synthase dimerisation" evidence="7">
    <location>
        <begin position="151"/>
        <end position="208"/>
    </location>
</feature>
<protein>
    <recommendedName>
        <fullName evidence="2">precorrin-2 dehydrogenase</fullName>
        <ecNumber evidence="2">1.3.1.76</ecNumber>
    </recommendedName>
</protein>
<evidence type="ECO:0000256" key="1">
    <source>
        <dbReference type="ARBA" id="ARBA00005010"/>
    </source>
</evidence>
<accession>A0AB39CZJ0</accession>
<dbReference type="GO" id="GO:0008168">
    <property type="term" value="F:methyltransferase activity"/>
    <property type="evidence" value="ECO:0007669"/>
    <property type="project" value="InterPro"/>
</dbReference>